<gene>
    <name evidence="1" type="ORF">GRH90_16260</name>
</gene>
<reference evidence="1 2" key="1">
    <citation type="submission" date="2019-12" db="EMBL/GenBank/DDBJ databases">
        <authorList>
            <person name="Lee S.D."/>
        </authorList>
    </citation>
    <scope>NUCLEOTIDE SEQUENCE [LARGE SCALE GENOMIC DNA]</scope>
    <source>
        <strain evidence="1 2">SAP-6</strain>
    </source>
</reference>
<protein>
    <submittedName>
        <fullName evidence="1">TIGR03761 family integrating conjugative element protein</fullName>
    </submittedName>
</protein>
<name>A0A845STB5_9GAMM</name>
<dbReference type="RefSeq" id="WP_162367008.1">
    <property type="nucleotide sequence ID" value="NZ_WUBS01000011.1"/>
</dbReference>
<dbReference type="InterPro" id="IPR014996">
    <property type="entry name" value="AcaB"/>
</dbReference>
<accession>A0A845STB5</accession>
<organism evidence="1 2">
    <name type="scientific">Acerihabitans arboris</name>
    <dbReference type="NCBI Taxonomy" id="2691583"/>
    <lineage>
        <taxon>Bacteria</taxon>
        <taxon>Pseudomonadati</taxon>
        <taxon>Pseudomonadota</taxon>
        <taxon>Gammaproteobacteria</taxon>
        <taxon>Enterobacterales</taxon>
        <taxon>Pectobacteriaceae</taxon>
        <taxon>Acerihabitans</taxon>
    </lineage>
</organism>
<evidence type="ECO:0000313" key="2">
    <source>
        <dbReference type="Proteomes" id="UP000461443"/>
    </source>
</evidence>
<dbReference type="EMBL" id="WUBS01000011">
    <property type="protein sequence ID" value="NDL64295.1"/>
    <property type="molecule type" value="Genomic_DNA"/>
</dbReference>
<comment type="caution">
    <text evidence="1">The sequence shown here is derived from an EMBL/GenBank/DDBJ whole genome shotgun (WGS) entry which is preliminary data.</text>
</comment>
<dbReference type="NCBIfam" id="TIGR03761">
    <property type="entry name" value="ICE_PFL4669"/>
    <property type="match status" value="1"/>
</dbReference>
<dbReference type="Proteomes" id="UP000461443">
    <property type="component" value="Unassembled WGS sequence"/>
</dbReference>
<dbReference type="Pfam" id="PF08900">
    <property type="entry name" value="AcaB"/>
    <property type="match status" value="1"/>
</dbReference>
<sequence length="252" mass="27793">MADNTGKNEAKRTGALHSDLKIELHTHYAIGLWQGRRAEKADKGAKEKPAIMGMPLFLHLASRINQDSLKNNPWADAAMLALEEKIGDAGEKMSQLIASLDKAMQVLPPGVSVSDVVVREPLDIRVFSNTPLGYRCVYLLIGFDQFAKKVLQAFHYGLVSRTARDQLLSDGGRLIRQIYGSVVGYRSLAVSRQDAAENNETWRQALAELGEPDRAVLLGTRRSVFSPAAHEPSINLLRIRYRAQAGDDGMAQ</sequence>
<keyword evidence="2" id="KW-1185">Reference proteome</keyword>
<reference evidence="1 2" key="2">
    <citation type="submission" date="2020-02" db="EMBL/GenBank/DDBJ databases">
        <title>The new genus of Enterobacteriales.</title>
        <authorList>
            <person name="Kim I.S."/>
        </authorList>
    </citation>
    <scope>NUCLEOTIDE SEQUENCE [LARGE SCALE GENOMIC DNA]</scope>
    <source>
        <strain evidence="1 2">SAP-6</strain>
    </source>
</reference>
<proteinExistence type="predicted"/>
<evidence type="ECO:0000313" key="1">
    <source>
        <dbReference type="EMBL" id="NDL64295.1"/>
    </source>
</evidence>
<dbReference type="AlphaFoldDB" id="A0A845STB5"/>